<evidence type="ECO:0000313" key="6">
    <source>
        <dbReference type="EMBL" id="RJF89014.1"/>
    </source>
</evidence>
<comment type="similarity">
    <text evidence="1">Belongs to the paraoxonase family.</text>
</comment>
<organism evidence="6 7">
    <name type="scientific">Oleomonas cavernae</name>
    <dbReference type="NCBI Taxonomy" id="2320859"/>
    <lineage>
        <taxon>Bacteria</taxon>
        <taxon>Pseudomonadati</taxon>
        <taxon>Pseudomonadota</taxon>
        <taxon>Alphaproteobacteria</taxon>
        <taxon>Acetobacterales</taxon>
        <taxon>Acetobacteraceae</taxon>
        <taxon>Oleomonas</taxon>
    </lineage>
</organism>
<dbReference type="PANTHER" id="PTHR11799:SF12">
    <property type="entry name" value="PARAOXONASE-RELATED"/>
    <property type="match status" value="1"/>
</dbReference>
<protein>
    <recommendedName>
        <fullName evidence="8">SMP-30/Gluconolactonase/LRE-like region domain-containing protein</fullName>
    </recommendedName>
</protein>
<proteinExistence type="inferred from homology"/>
<keyword evidence="7" id="KW-1185">Reference proteome</keyword>
<feature type="signal peptide" evidence="5">
    <location>
        <begin position="1"/>
        <end position="20"/>
    </location>
</feature>
<dbReference type="SUPFAM" id="SSF63829">
    <property type="entry name" value="Calcium-dependent phosphotriesterase"/>
    <property type="match status" value="1"/>
</dbReference>
<dbReference type="PANTHER" id="PTHR11799">
    <property type="entry name" value="PARAOXONASE"/>
    <property type="match status" value="1"/>
</dbReference>
<dbReference type="InterPro" id="IPR051288">
    <property type="entry name" value="Serum_paraoxonase/arylesterase"/>
</dbReference>
<accession>A0A418WG47</accession>
<keyword evidence="4" id="KW-0325">Glycoprotein</keyword>
<evidence type="ECO:0000256" key="4">
    <source>
        <dbReference type="ARBA" id="ARBA00023180"/>
    </source>
</evidence>
<evidence type="ECO:0000256" key="1">
    <source>
        <dbReference type="ARBA" id="ARBA00008595"/>
    </source>
</evidence>
<dbReference type="Proteomes" id="UP000284605">
    <property type="component" value="Unassembled WGS sequence"/>
</dbReference>
<dbReference type="Pfam" id="PF01731">
    <property type="entry name" value="Arylesterase"/>
    <property type="match status" value="1"/>
</dbReference>
<keyword evidence="2" id="KW-0378">Hydrolase</keyword>
<evidence type="ECO:0008006" key="8">
    <source>
        <dbReference type="Google" id="ProtNLM"/>
    </source>
</evidence>
<gene>
    <name evidence="6" type="ORF">D3874_20230</name>
</gene>
<sequence length="346" mass="36419">MGAVVFVACAGFALWVFSQAGQFRTITAAGNVQCQAVTGVVGAEDIVIDGPGKRAFVSVDDRRAAMAGRPVRGRIALLDLTQDRLVPVDITGDQPVDFHPHGISLWRDPASGEVTLFVINHFEFGGSRIELFTVGADGKLAHQGGVVSAELNSPNDLVAVGPARFYAANDHGSTTPLGITLENYLQLPRANIVYFDGSGFRKVAEGLKYANGINVSPDGKQLYVAETTGFAATAYARDIDGGSLTFLSRTPLANGADNIDTAPDGSLWIAGHPHLLDFVAHAEDAGKPSPSEVVRLVPQGNGFTVETVLTDPGELLSGSSVATDAGGGRFLVGSVFEEKLLDCRRR</sequence>
<evidence type="ECO:0000313" key="7">
    <source>
        <dbReference type="Proteomes" id="UP000284605"/>
    </source>
</evidence>
<evidence type="ECO:0000256" key="5">
    <source>
        <dbReference type="SAM" id="SignalP"/>
    </source>
</evidence>
<dbReference type="InterPro" id="IPR002640">
    <property type="entry name" value="Arylesterase"/>
</dbReference>
<keyword evidence="5" id="KW-0732">Signal</keyword>
<keyword evidence="3" id="KW-1015">Disulfide bond</keyword>
<name>A0A418WG47_9PROT</name>
<dbReference type="Gene3D" id="2.120.10.30">
    <property type="entry name" value="TolB, C-terminal domain"/>
    <property type="match status" value="1"/>
</dbReference>
<dbReference type="GO" id="GO:0004064">
    <property type="term" value="F:arylesterase activity"/>
    <property type="evidence" value="ECO:0007669"/>
    <property type="project" value="InterPro"/>
</dbReference>
<comment type="caution">
    <text evidence="6">The sequence shown here is derived from an EMBL/GenBank/DDBJ whole genome shotgun (WGS) entry which is preliminary data.</text>
</comment>
<dbReference type="AlphaFoldDB" id="A0A418WG47"/>
<evidence type="ECO:0000256" key="2">
    <source>
        <dbReference type="ARBA" id="ARBA00022801"/>
    </source>
</evidence>
<reference evidence="6 7" key="1">
    <citation type="submission" date="2018-09" db="EMBL/GenBank/DDBJ databases">
        <authorList>
            <person name="Zhu H."/>
        </authorList>
    </citation>
    <scope>NUCLEOTIDE SEQUENCE [LARGE SCALE GENOMIC DNA]</scope>
    <source>
        <strain evidence="6 7">K1W22B-8</strain>
    </source>
</reference>
<feature type="chain" id="PRO_5019317568" description="SMP-30/Gluconolactonase/LRE-like region domain-containing protein" evidence="5">
    <location>
        <begin position="21"/>
        <end position="346"/>
    </location>
</feature>
<dbReference type="EMBL" id="QYUK01000011">
    <property type="protein sequence ID" value="RJF89014.1"/>
    <property type="molecule type" value="Genomic_DNA"/>
</dbReference>
<dbReference type="InterPro" id="IPR011042">
    <property type="entry name" value="6-blade_b-propeller_TolB-like"/>
</dbReference>
<evidence type="ECO:0000256" key="3">
    <source>
        <dbReference type="ARBA" id="ARBA00023157"/>
    </source>
</evidence>